<feature type="transmembrane region" description="Helical" evidence="1">
    <location>
        <begin position="60"/>
        <end position="89"/>
    </location>
</feature>
<feature type="transmembrane region" description="Helical" evidence="1">
    <location>
        <begin position="451"/>
        <end position="471"/>
    </location>
</feature>
<feature type="transmembrane region" description="Helical" evidence="1">
    <location>
        <begin position="325"/>
        <end position="344"/>
    </location>
</feature>
<feature type="transmembrane region" description="Helical" evidence="1">
    <location>
        <begin position="180"/>
        <end position="198"/>
    </location>
</feature>
<evidence type="ECO:0000256" key="1">
    <source>
        <dbReference type="SAM" id="Phobius"/>
    </source>
</evidence>
<feature type="transmembrane region" description="Helical" evidence="1">
    <location>
        <begin position="130"/>
        <end position="159"/>
    </location>
</feature>
<feature type="transmembrane region" description="Helical" evidence="1">
    <location>
        <begin position="204"/>
        <end position="222"/>
    </location>
</feature>
<keyword evidence="1" id="KW-0472">Membrane</keyword>
<feature type="transmembrane region" description="Helical" evidence="1">
    <location>
        <begin position="477"/>
        <end position="498"/>
    </location>
</feature>
<organism evidence="2 3">
    <name type="scientific">Globicatella sulfidifaciens</name>
    <dbReference type="NCBI Taxonomy" id="136093"/>
    <lineage>
        <taxon>Bacteria</taxon>
        <taxon>Bacillati</taxon>
        <taxon>Bacillota</taxon>
        <taxon>Bacilli</taxon>
        <taxon>Lactobacillales</taxon>
        <taxon>Aerococcaceae</taxon>
        <taxon>Globicatella</taxon>
    </lineage>
</organism>
<sequence length="507" mass="61116">MREILFTLKYNKVYYRLIEFKPTAKIFRLSNYDFGDYDRKKKLESFFTVFKIFFDIFKHFIYLIILSAAMTIVPYQTGVMIVWVLLMLANNNRSQALMYDENTKILFLSFKIPFMDIYTYNLKRRALNRFSYVIMFLLTFTVFHPLYHFAVVGSLLILFEFYTSESFAILTFNKGKSRRLEWLVAITKMILIIALFYFDKSTFILIPYIIYTIISATFISKYESFDYMSDYLLKNIKDFDETMLQIGDMQSKEVRLDKKIDTSKSLETISKYRSYNLYQKIFLQRHRRIWYKPIKYFSIVQIVIYLGVSVFLFLNRSDSIALNTYFKHITSALVSIYIFAHYGLNPGERLVKAYYKNGDYNLLHYAFYRRQSEIYKQYLIRLKDAMKLAIVPSLITLIFSLLWHFVLRVYLPYNINFFILITFFACFFNMFHLFMYYLMQPYNIKLENKKIISNIFNFGIYMLVISDKSWLSYRYTNLFLIGFLLLMVIISTLLIYFFGHRTFVARD</sequence>
<keyword evidence="1" id="KW-1133">Transmembrane helix</keyword>
<dbReference type="RefSeq" id="WP_276648766.1">
    <property type="nucleotide sequence ID" value="NZ_JAAYSM010000232.1"/>
</dbReference>
<reference evidence="2 3" key="1">
    <citation type="journal article" date="2020" name="Biotechnol. Biofuels">
        <title>New insights from the biogas microbiome by comprehensive genome-resolved metagenomics of nearly 1600 species originating from multiple anaerobic digesters.</title>
        <authorList>
            <person name="Campanaro S."/>
            <person name="Treu L."/>
            <person name="Rodriguez-R L.M."/>
            <person name="Kovalovszki A."/>
            <person name="Ziels R.M."/>
            <person name="Maus I."/>
            <person name="Zhu X."/>
            <person name="Kougias P.G."/>
            <person name="Basile A."/>
            <person name="Luo G."/>
            <person name="Schluter A."/>
            <person name="Konstantinidis K.T."/>
            <person name="Angelidaki I."/>
        </authorList>
    </citation>
    <scope>NUCLEOTIDE SEQUENCE [LARGE SCALE GENOMIC DNA]</scope>
    <source>
        <strain evidence="2">AS23ysBPME_34</strain>
    </source>
</reference>
<feature type="transmembrane region" description="Helical" evidence="1">
    <location>
        <begin position="294"/>
        <end position="313"/>
    </location>
</feature>
<proteinExistence type="predicted"/>
<accession>A0A7X8H0J1</accession>
<protein>
    <submittedName>
        <fullName evidence="2">Uncharacterized protein</fullName>
    </submittedName>
</protein>
<keyword evidence="1" id="KW-0812">Transmembrane</keyword>
<name>A0A7X8H0J1_9LACT</name>
<feature type="transmembrane region" description="Helical" evidence="1">
    <location>
        <begin position="417"/>
        <end position="439"/>
    </location>
</feature>
<comment type="caution">
    <text evidence="2">The sequence shown here is derived from an EMBL/GenBank/DDBJ whole genome shotgun (WGS) entry which is preliminary data.</text>
</comment>
<evidence type="ECO:0000313" key="3">
    <source>
        <dbReference type="Proteomes" id="UP000541058"/>
    </source>
</evidence>
<dbReference type="AlphaFoldDB" id="A0A7X8H0J1"/>
<dbReference type="Proteomes" id="UP000541058">
    <property type="component" value="Unassembled WGS sequence"/>
</dbReference>
<evidence type="ECO:0000313" key="2">
    <source>
        <dbReference type="EMBL" id="NLJ18642.1"/>
    </source>
</evidence>
<gene>
    <name evidence="2" type="ORF">GX355_07240</name>
</gene>
<dbReference type="EMBL" id="JAAYSM010000232">
    <property type="protein sequence ID" value="NLJ18642.1"/>
    <property type="molecule type" value="Genomic_DNA"/>
</dbReference>
<feature type="transmembrane region" description="Helical" evidence="1">
    <location>
        <begin position="388"/>
        <end position="411"/>
    </location>
</feature>